<dbReference type="InterPro" id="IPR002125">
    <property type="entry name" value="CMP_dCMP_dom"/>
</dbReference>
<feature type="domain" description="CMP/dCMP-type deaminase" evidence="1">
    <location>
        <begin position="6"/>
        <end position="115"/>
    </location>
</feature>
<dbReference type="PANTHER" id="PTHR11079">
    <property type="entry name" value="CYTOSINE DEAMINASE FAMILY MEMBER"/>
    <property type="match status" value="1"/>
</dbReference>
<reference evidence="2" key="1">
    <citation type="submission" date="2013-08" db="EMBL/GenBank/DDBJ databases">
        <authorList>
            <person name="Mendez C."/>
            <person name="Richter M."/>
            <person name="Ferrer M."/>
            <person name="Sanchez J."/>
        </authorList>
    </citation>
    <scope>NUCLEOTIDE SEQUENCE</scope>
</reference>
<dbReference type="PANTHER" id="PTHR11079:SF161">
    <property type="entry name" value="CMP_DCMP-TYPE DEAMINASE DOMAIN-CONTAINING PROTEIN"/>
    <property type="match status" value="1"/>
</dbReference>
<dbReference type="Pfam" id="PF00383">
    <property type="entry name" value="dCMP_cyt_deam_1"/>
    <property type="match status" value="1"/>
</dbReference>
<reference evidence="2" key="2">
    <citation type="journal article" date="2014" name="ISME J.">
        <title>Microbial stratification in low pH oxic and suboxic macroscopic growths along an acid mine drainage.</title>
        <authorList>
            <person name="Mendez-Garcia C."/>
            <person name="Mesa V."/>
            <person name="Sprenger R.R."/>
            <person name="Richter M."/>
            <person name="Diez M.S."/>
            <person name="Solano J."/>
            <person name="Bargiela R."/>
            <person name="Golyshina O.V."/>
            <person name="Manteca A."/>
            <person name="Ramos J.L."/>
            <person name="Gallego J.R."/>
            <person name="Llorente I."/>
            <person name="Martins Dos Santos V.A."/>
            <person name="Jensen O.N."/>
            <person name="Pelaez A.I."/>
            <person name="Sanchez J."/>
            <person name="Ferrer M."/>
        </authorList>
    </citation>
    <scope>NUCLEOTIDE SEQUENCE</scope>
</reference>
<name>T1AI30_9ZZZZ</name>
<organism evidence="2">
    <name type="scientific">mine drainage metagenome</name>
    <dbReference type="NCBI Taxonomy" id="410659"/>
    <lineage>
        <taxon>unclassified sequences</taxon>
        <taxon>metagenomes</taxon>
        <taxon>ecological metagenomes</taxon>
    </lineage>
</organism>
<dbReference type="GO" id="GO:0006152">
    <property type="term" value="P:purine nucleoside catabolic process"/>
    <property type="evidence" value="ECO:0007669"/>
    <property type="project" value="TreeGrafter"/>
</dbReference>
<dbReference type="CDD" id="cd01285">
    <property type="entry name" value="nucleoside_deaminase"/>
    <property type="match status" value="1"/>
</dbReference>
<protein>
    <submittedName>
        <fullName evidence="2">Guanine deaminase</fullName>
    </submittedName>
</protein>
<evidence type="ECO:0000259" key="1">
    <source>
        <dbReference type="PROSITE" id="PS51747"/>
    </source>
</evidence>
<dbReference type="EMBL" id="AUZZ01007610">
    <property type="protein sequence ID" value="EQD41635.1"/>
    <property type="molecule type" value="Genomic_DNA"/>
</dbReference>
<dbReference type="PROSITE" id="PS51747">
    <property type="entry name" value="CYT_DCMP_DEAMINASES_2"/>
    <property type="match status" value="1"/>
</dbReference>
<comment type="caution">
    <text evidence="2">The sequence shown here is derived from an EMBL/GenBank/DDBJ whole genome shotgun (WGS) entry which is preliminary data.</text>
</comment>
<evidence type="ECO:0000313" key="2">
    <source>
        <dbReference type="EMBL" id="EQD41635.1"/>
    </source>
</evidence>
<dbReference type="GO" id="GO:0047974">
    <property type="term" value="F:guanosine deaminase activity"/>
    <property type="evidence" value="ECO:0007669"/>
    <property type="project" value="TreeGrafter"/>
</dbReference>
<dbReference type="AlphaFoldDB" id="T1AI30"/>
<accession>T1AI30</accession>
<dbReference type="SUPFAM" id="SSF53927">
    <property type="entry name" value="Cytidine deaminase-like"/>
    <property type="match status" value="1"/>
</dbReference>
<proteinExistence type="predicted"/>
<sequence>MKVLDMLIKTFMQLAINKAREGKIPFAACIVKNNRVIACEYSKVFPNNDPTAHGEVQAIRAACKKLKAPDLPGCILYTTCQPCAMCLVACYWARIDSVVYGATLVDSNRAGWRELDISGKLAKRIVGNKVKLTGRIMQKECAAILKEFRL</sequence>
<gene>
    <name evidence="2" type="ORF">B2A_10571</name>
</gene>
<dbReference type="Gene3D" id="3.40.140.10">
    <property type="entry name" value="Cytidine Deaminase, domain 2"/>
    <property type="match status" value="1"/>
</dbReference>
<dbReference type="InterPro" id="IPR016193">
    <property type="entry name" value="Cytidine_deaminase-like"/>
</dbReference>